<dbReference type="Pfam" id="PF07310">
    <property type="entry name" value="PAS_5"/>
    <property type="match status" value="1"/>
</dbReference>
<accession>A0ABV7VG23</accession>
<dbReference type="RefSeq" id="WP_379724382.1">
    <property type="nucleotide sequence ID" value="NZ_JBHRYJ010000001.1"/>
</dbReference>
<reference evidence="2" key="1">
    <citation type="journal article" date="2019" name="Int. J. Syst. Evol. Microbiol.">
        <title>The Global Catalogue of Microorganisms (GCM) 10K type strain sequencing project: providing services to taxonomists for standard genome sequencing and annotation.</title>
        <authorList>
            <consortium name="The Broad Institute Genomics Platform"/>
            <consortium name="The Broad Institute Genome Sequencing Center for Infectious Disease"/>
            <person name="Wu L."/>
            <person name="Ma J."/>
        </authorList>
    </citation>
    <scope>NUCLEOTIDE SEQUENCE [LARGE SCALE GENOMIC DNA]</scope>
    <source>
        <strain evidence="2">KCTC 42182</strain>
    </source>
</reference>
<proteinExistence type="predicted"/>
<sequence>MSIPLDDAIARSSHPRLLTLDFLDQCSPRIRRAWDYWTAKRGDRPMPSRRDIDPAEIPDLLPYLVLTEVLPDPPFLRYRLVGTKQVAIRGHDPTGLPVSGHYIGHNEGVFEGEVMLNYRIVIEGRRFVYDYRIKTGPERGDGSFGSRPVQERGTLLLPLSSDGDIVDMVFCCADVEDRA</sequence>
<protein>
    <submittedName>
        <fullName evidence="1">PAS domain-containing protein</fullName>
    </submittedName>
</protein>
<comment type="caution">
    <text evidence="1">The sequence shown here is derived from an EMBL/GenBank/DDBJ whole genome shotgun (WGS) entry which is preliminary data.</text>
</comment>
<evidence type="ECO:0000313" key="1">
    <source>
        <dbReference type="EMBL" id="MFC3675571.1"/>
    </source>
</evidence>
<dbReference type="Proteomes" id="UP001595711">
    <property type="component" value="Unassembled WGS sequence"/>
</dbReference>
<dbReference type="EMBL" id="JBHRYJ010000001">
    <property type="protein sequence ID" value="MFC3675571.1"/>
    <property type="molecule type" value="Genomic_DNA"/>
</dbReference>
<organism evidence="1 2">
    <name type="scientific">Ferrovibrio xuzhouensis</name>
    <dbReference type="NCBI Taxonomy" id="1576914"/>
    <lineage>
        <taxon>Bacteria</taxon>
        <taxon>Pseudomonadati</taxon>
        <taxon>Pseudomonadota</taxon>
        <taxon>Alphaproteobacteria</taxon>
        <taxon>Rhodospirillales</taxon>
        <taxon>Rhodospirillaceae</taxon>
        <taxon>Ferrovibrio</taxon>
    </lineage>
</organism>
<evidence type="ECO:0000313" key="2">
    <source>
        <dbReference type="Proteomes" id="UP001595711"/>
    </source>
</evidence>
<gene>
    <name evidence="1" type="ORF">ACFOOQ_08460</name>
</gene>
<dbReference type="InterPro" id="IPR009922">
    <property type="entry name" value="DUF1457"/>
</dbReference>
<name>A0ABV7VG23_9PROT</name>
<keyword evidence="2" id="KW-1185">Reference proteome</keyword>